<keyword evidence="8 12" id="KW-0460">Magnesium</keyword>
<evidence type="ECO:0000313" key="13">
    <source>
        <dbReference type="EMBL" id="EHP42983.1"/>
    </source>
</evidence>
<dbReference type="NCBIfam" id="TIGR02067">
    <property type="entry name" value="his_9_HisN"/>
    <property type="match status" value="1"/>
</dbReference>
<dbReference type="Proteomes" id="UP000005808">
    <property type="component" value="Unassembled WGS sequence"/>
</dbReference>
<dbReference type="EMBL" id="AHJE01000025">
    <property type="protein sequence ID" value="EHP42983.1"/>
    <property type="molecule type" value="Genomic_DNA"/>
</dbReference>
<evidence type="ECO:0000256" key="11">
    <source>
        <dbReference type="NCBIfam" id="TIGR02067"/>
    </source>
</evidence>
<dbReference type="PANTHER" id="PTHR20854:SF4">
    <property type="entry name" value="INOSITOL-1-MONOPHOSPHATASE-RELATED"/>
    <property type="match status" value="1"/>
</dbReference>
<dbReference type="InterPro" id="IPR020583">
    <property type="entry name" value="Inositol_monoP_metal-BS"/>
</dbReference>
<feature type="binding site" evidence="12">
    <location>
        <position position="74"/>
    </location>
    <ligand>
        <name>Mg(2+)</name>
        <dbReference type="ChEBI" id="CHEBI:18420"/>
        <label>1</label>
        <note>catalytic</note>
    </ligand>
</feature>
<evidence type="ECO:0000256" key="2">
    <source>
        <dbReference type="ARBA" id="ARBA00004970"/>
    </source>
</evidence>
<evidence type="ECO:0000256" key="12">
    <source>
        <dbReference type="PIRSR" id="PIRSR600760-2"/>
    </source>
</evidence>
<evidence type="ECO:0000256" key="8">
    <source>
        <dbReference type="ARBA" id="ARBA00022842"/>
    </source>
</evidence>
<evidence type="ECO:0000256" key="4">
    <source>
        <dbReference type="ARBA" id="ARBA00013085"/>
    </source>
</evidence>
<feature type="binding site" evidence="12">
    <location>
        <position position="93"/>
    </location>
    <ligand>
        <name>Mg(2+)</name>
        <dbReference type="ChEBI" id="CHEBI:18420"/>
        <label>2</label>
    </ligand>
</feature>
<dbReference type="SUPFAM" id="SSF56655">
    <property type="entry name" value="Carbohydrate phosphatase"/>
    <property type="match status" value="1"/>
</dbReference>
<dbReference type="Gene3D" id="3.30.540.10">
    <property type="entry name" value="Fructose-1,6-Bisphosphatase, subunit A, domain 1"/>
    <property type="match status" value="1"/>
</dbReference>
<dbReference type="GO" id="GO:0004401">
    <property type="term" value="F:histidinol-phosphatase activity"/>
    <property type="evidence" value="ECO:0007669"/>
    <property type="project" value="UniProtKB-UniRule"/>
</dbReference>
<comment type="cofactor">
    <cofactor evidence="1 12">
        <name>Mg(2+)</name>
        <dbReference type="ChEBI" id="CHEBI:18420"/>
    </cofactor>
</comment>
<dbReference type="RefSeq" id="WP_006157968.1">
    <property type="nucleotide sequence ID" value="NZ_AHJE01000025.1"/>
</dbReference>
<comment type="similarity">
    <text evidence="3">Belongs to the inositol monophosphatase superfamily.</text>
</comment>
<evidence type="ECO:0000256" key="6">
    <source>
        <dbReference type="ARBA" id="ARBA00022723"/>
    </source>
</evidence>
<dbReference type="GO" id="GO:0007165">
    <property type="term" value="P:signal transduction"/>
    <property type="evidence" value="ECO:0007669"/>
    <property type="project" value="TreeGrafter"/>
</dbReference>
<keyword evidence="7" id="KW-0378">Hydrolase</keyword>
<dbReference type="Gene3D" id="3.40.190.80">
    <property type="match status" value="1"/>
</dbReference>
<dbReference type="InterPro" id="IPR011809">
    <property type="entry name" value="His_9_proposed"/>
</dbReference>
<evidence type="ECO:0000256" key="1">
    <source>
        <dbReference type="ARBA" id="ARBA00001946"/>
    </source>
</evidence>
<keyword evidence="6 12" id="KW-0479">Metal-binding</keyword>
<evidence type="ECO:0000256" key="5">
    <source>
        <dbReference type="ARBA" id="ARBA00022605"/>
    </source>
</evidence>
<dbReference type="EC" id="3.1.3.15" evidence="4 11"/>
<dbReference type="GO" id="GO:0006020">
    <property type="term" value="P:inositol metabolic process"/>
    <property type="evidence" value="ECO:0007669"/>
    <property type="project" value="TreeGrafter"/>
</dbReference>
<dbReference type="CDD" id="cd01641">
    <property type="entry name" value="Bacterial_IMPase_like_1"/>
    <property type="match status" value="1"/>
</dbReference>
<dbReference type="GO" id="GO:0008934">
    <property type="term" value="F:inositol monophosphate 1-phosphatase activity"/>
    <property type="evidence" value="ECO:0007669"/>
    <property type="project" value="TreeGrafter"/>
</dbReference>
<evidence type="ECO:0000256" key="7">
    <source>
        <dbReference type="ARBA" id="ARBA00022801"/>
    </source>
</evidence>
<feature type="binding site" evidence="12">
    <location>
        <position position="92"/>
    </location>
    <ligand>
        <name>Mg(2+)</name>
        <dbReference type="ChEBI" id="CHEBI:18420"/>
        <label>1</label>
        <note>catalytic</note>
    </ligand>
</feature>
<evidence type="ECO:0000256" key="10">
    <source>
        <dbReference type="ARBA" id="ARBA00049158"/>
    </source>
</evidence>
<organism evidence="13 14">
    <name type="scientific">Cupriavidus basilensis OR16</name>
    <dbReference type="NCBI Taxonomy" id="1127483"/>
    <lineage>
        <taxon>Bacteria</taxon>
        <taxon>Pseudomonadati</taxon>
        <taxon>Pseudomonadota</taxon>
        <taxon>Betaproteobacteria</taxon>
        <taxon>Burkholderiales</taxon>
        <taxon>Burkholderiaceae</taxon>
        <taxon>Cupriavidus</taxon>
    </lineage>
</organism>
<protein>
    <recommendedName>
        <fullName evidence="4 11">Histidinol-phosphatase</fullName>
        <ecNumber evidence="4 11">3.1.3.15</ecNumber>
    </recommendedName>
</protein>
<proteinExistence type="inferred from homology"/>
<evidence type="ECO:0000256" key="3">
    <source>
        <dbReference type="ARBA" id="ARBA00009759"/>
    </source>
</evidence>
<dbReference type="InterPro" id="IPR000760">
    <property type="entry name" value="Inositol_monophosphatase-like"/>
</dbReference>
<dbReference type="PANTHER" id="PTHR20854">
    <property type="entry name" value="INOSITOL MONOPHOSPHATASE"/>
    <property type="match status" value="1"/>
</dbReference>
<dbReference type="Pfam" id="PF00459">
    <property type="entry name" value="Inositol_P"/>
    <property type="match status" value="1"/>
</dbReference>
<dbReference type="FunFam" id="3.30.540.10:FF:000030">
    <property type="entry name" value="Inositol monophosphatase"/>
    <property type="match status" value="1"/>
</dbReference>
<comment type="pathway">
    <text evidence="2">Amino-acid biosynthesis; L-histidine biosynthesis; L-histidine from 5-phospho-alpha-D-ribose 1-diphosphate: step 8/9.</text>
</comment>
<dbReference type="PATRIC" id="fig|1127483.3.peg.2314"/>
<keyword evidence="5" id="KW-0028">Amino-acid biosynthesis</keyword>
<sequence>MPLTAEQLIEYMDFAAGLAQAAGNASLPYFRSAPAVEDKGGRRFDPVTAADKAAERAMRDLILARYPEHGILGEEEDRVAGSSPLTWVLDPIDGTRAFITGLPLWGTLIALNDGQRPVIGIMDQPFTRERFSGDGSQAWLNGQPLRTRPCADLAQAKLMCTTPEMFEDAAQFAAFRRVADAARMQRYGGDCYAYCMVAAGHVDAVVEAGLKAYDVQALIPIVQGAGGVMTSWSGGDAQQGGTVVACGDPRLHQQILALLNAPV</sequence>
<dbReference type="UniPathway" id="UPA00031">
    <property type="reaction ID" value="UER00013"/>
</dbReference>
<reference evidence="13 14" key="1">
    <citation type="journal article" date="2012" name="J. Bacteriol.">
        <title>De Novo Genome Project of Cupriavidus basilensis OR16.</title>
        <authorList>
            <person name="Cserhati M."/>
            <person name="Kriszt B."/>
            <person name="Szoboszlay S."/>
            <person name="Toth A."/>
            <person name="Szabo I."/>
            <person name="Tancsics A."/>
            <person name="Nagy I."/>
            <person name="Horvath B."/>
            <person name="Nagy I."/>
            <person name="Kukolya J."/>
        </authorList>
    </citation>
    <scope>NUCLEOTIDE SEQUENCE [LARGE SCALE GENOMIC DNA]</scope>
    <source>
        <strain evidence="13 14">OR16</strain>
    </source>
</reference>
<evidence type="ECO:0000256" key="9">
    <source>
        <dbReference type="ARBA" id="ARBA00023102"/>
    </source>
</evidence>
<accession>H1S3I1</accession>
<comment type="caution">
    <text evidence="13">The sequence shown here is derived from an EMBL/GenBank/DDBJ whole genome shotgun (WGS) entry which is preliminary data.</text>
</comment>
<keyword evidence="9" id="KW-0368">Histidine biosynthesis</keyword>
<dbReference type="GO" id="GO:0000105">
    <property type="term" value="P:L-histidine biosynthetic process"/>
    <property type="evidence" value="ECO:0007669"/>
    <property type="project" value="UniProtKB-UniRule"/>
</dbReference>
<evidence type="ECO:0000313" key="14">
    <source>
        <dbReference type="Proteomes" id="UP000005808"/>
    </source>
</evidence>
<feature type="binding site" evidence="12">
    <location>
        <position position="90"/>
    </location>
    <ligand>
        <name>Mg(2+)</name>
        <dbReference type="ChEBI" id="CHEBI:18420"/>
        <label>2</label>
    </ligand>
</feature>
<dbReference type="AlphaFoldDB" id="H1S3I1"/>
<comment type="catalytic activity">
    <reaction evidence="10">
        <text>L-histidinol phosphate + H2O = L-histidinol + phosphate</text>
        <dbReference type="Rhea" id="RHEA:14465"/>
        <dbReference type="ChEBI" id="CHEBI:15377"/>
        <dbReference type="ChEBI" id="CHEBI:43474"/>
        <dbReference type="ChEBI" id="CHEBI:57699"/>
        <dbReference type="ChEBI" id="CHEBI:57980"/>
        <dbReference type="EC" id="3.1.3.15"/>
    </reaction>
</comment>
<dbReference type="OrthoDB" id="9785695at2"/>
<gene>
    <name evidence="13" type="ORF">OR16_11528</name>
</gene>
<dbReference type="PRINTS" id="PR00377">
    <property type="entry name" value="IMPHPHTASES"/>
</dbReference>
<feature type="binding site" evidence="12">
    <location>
        <position position="214"/>
    </location>
    <ligand>
        <name>Mg(2+)</name>
        <dbReference type="ChEBI" id="CHEBI:18420"/>
        <label>1</label>
        <note>catalytic</note>
    </ligand>
</feature>
<dbReference type="PROSITE" id="PS00629">
    <property type="entry name" value="IMP_1"/>
    <property type="match status" value="1"/>
</dbReference>
<name>H1S3I1_9BURK</name>
<dbReference type="GO" id="GO:0046872">
    <property type="term" value="F:metal ion binding"/>
    <property type="evidence" value="ECO:0007669"/>
    <property type="project" value="UniProtKB-KW"/>
</dbReference>